<evidence type="ECO:0000313" key="2">
    <source>
        <dbReference type="EMBL" id="MCS0585548.1"/>
    </source>
</evidence>
<accession>A0ABT2A046</accession>
<reference evidence="2 3" key="1">
    <citation type="submission" date="2022-08" db="EMBL/GenBank/DDBJ databases">
        <title>Reclassification of Massilia species as members of the genera Telluria, Duganella, Pseudoduganella, Mokoshia gen. nov. and Zemynaea gen. nov. using orthogonal and non-orthogonal genome-based approaches.</title>
        <authorList>
            <person name="Bowman J.P."/>
        </authorList>
    </citation>
    <scope>NUCLEOTIDE SEQUENCE [LARGE SCALE GENOMIC DNA]</scope>
    <source>
        <strain evidence="2 3">JCM 31316</strain>
    </source>
</reference>
<feature type="domain" description="T6SS immunity protein Tdi1 C-terminal" evidence="1">
    <location>
        <begin position="100"/>
        <end position="152"/>
    </location>
</feature>
<dbReference type="InterPro" id="IPR015002">
    <property type="entry name" value="T6SS_Tdi1_C"/>
</dbReference>
<dbReference type="Proteomes" id="UP001204151">
    <property type="component" value="Unassembled WGS sequence"/>
</dbReference>
<comment type="caution">
    <text evidence="2">The sequence shown here is derived from an EMBL/GenBank/DDBJ whole genome shotgun (WGS) entry which is preliminary data.</text>
</comment>
<dbReference type="Pfam" id="PF08906">
    <property type="entry name" value="T6SS_Tdi1_C"/>
    <property type="match status" value="1"/>
</dbReference>
<keyword evidence="3" id="KW-1185">Reference proteome</keyword>
<sequence>MSSIDKNCLPQYDGGTAYSGALVFFDPNTPTWTSGWRQSYGDLFPSLRFFVGDAFGLLFGLDSSDKVCIFCGETAEVEPLGIDERRFYGIISEDPDGTVHKSFFDEATHAIGTLKADQIFAFKVEMALGGKLAIDNLYITDRIEHMRALGKIACQIHRDPTGTSYEVSRAG</sequence>
<gene>
    <name evidence="2" type="ORF">NX784_28615</name>
</gene>
<evidence type="ECO:0000313" key="3">
    <source>
        <dbReference type="Proteomes" id="UP001204151"/>
    </source>
</evidence>
<proteinExistence type="predicted"/>
<organism evidence="2 3">
    <name type="scientific">Massilia pinisoli</name>
    <dbReference type="NCBI Taxonomy" id="1772194"/>
    <lineage>
        <taxon>Bacteria</taxon>
        <taxon>Pseudomonadati</taxon>
        <taxon>Pseudomonadota</taxon>
        <taxon>Betaproteobacteria</taxon>
        <taxon>Burkholderiales</taxon>
        <taxon>Oxalobacteraceae</taxon>
        <taxon>Telluria group</taxon>
        <taxon>Massilia</taxon>
    </lineage>
</organism>
<name>A0ABT2A046_9BURK</name>
<protein>
    <submittedName>
        <fullName evidence="2">DUF1851 domain-containing protein</fullName>
    </submittedName>
</protein>
<dbReference type="RefSeq" id="WP_258820068.1">
    <property type="nucleotide sequence ID" value="NZ_JANUGW010000047.1"/>
</dbReference>
<dbReference type="EMBL" id="JANUGW010000047">
    <property type="protein sequence ID" value="MCS0585548.1"/>
    <property type="molecule type" value="Genomic_DNA"/>
</dbReference>
<evidence type="ECO:0000259" key="1">
    <source>
        <dbReference type="Pfam" id="PF08906"/>
    </source>
</evidence>